<evidence type="ECO:0000256" key="1">
    <source>
        <dbReference type="SAM" id="MobiDB-lite"/>
    </source>
</evidence>
<feature type="compositionally biased region" description="Gly residues" evidence="1">
    <location>
        <begin position="741"/>
        <end position="751"/>
    </location>
</feature>
<keyword evidence="2" id="KW-0812">Transmembrane</keyword>
<reference evidence="3" key="1">
    <citation type="journal article" date="2020" name="bioRxiv">
        <title>Comparative genomics of Chlamydomonas.</title>
        <authorList>
            <person name="Craig R.J."/>
            <person name="Hasan A.R."/>
            <person name="Ness R.W."/>
            <person name="Keightley P.D."/>
        </authorList>
    </citation>
    <scope>NUCLEOTIDE SEQUENCE</scope>
    <source>
        <strain evidence="3">CCAP 11/70</strain>
    </source>
</reference>
<gene>
    <name evidence="3" type="ORF">HYH03_009055</name>
</gene>
<protein>
    <submittedName>
        <fullName evidence="3">Uncharacterized protein</fullName>
    </submittedName>
</protein>
<dbReference type="AlphaFoldDB" id="A0A836BYV1"/>
<feature type="transmembrane region" description="Helical" evidence="2">
    <location>
        <begin position="166"/>
        <end position="185"/>
    </location>
</feature>
<dbReference type="Proteomes" id="UP000612055">
    <property type="component" value="Unassembled WGS sequence"/>
</dbReference>
<feature type="transmembrane region" description="Helical" evidence="2">
    <location>
        <begin position="334"/>
        <end position="355"/>
    </location>
</feature>
<evidence type="ECO:0000313" key="3">
    <source>
        <dbReference type="EMBL" id="KAG2492639.1"/>
    </source>
</evidence>
<accession>A0A836BYV1</accession>
<dbReference type="EMBL" id="JAEHOE010000043">
    <property type="protein sequence ID" value="KAG2492639.1"/>
    <property type="molecule type" value="Genomic_DNA"/>
</dbReference>
<feature type="compositionally biased region" description="Low complexity" evidence="1">
    <location>
        <begin position="47"/>
        <end position="80"/>
    </location>
</feature>
<keyword evidence="2" id="KW-0472">Membrane</keyword>
<name>A0A836BYV1_9CHLO</name>
<feature type="region of interest" description="Disordered" evidence="1">
    <location>
        <begin position="853"/>
        <end position="903"/>
    </location>
</feature>
<comment type="caution">
    <text evidence="3">The sequence shown here is derived from an EMBL/GenBank/DDBJ whole genome shotgun (WGS) entry which is preliminary data.</text>
</comment>
<feature type="compositionally biased region" description="Pro residues" evidence="1">
    <location>
        <begin position="121"/>
        <end position="130"/>
    </location>
</feature>
<feature type="compositionally biased region" description="Low complexity" evidence="1">
    <location>
        <begin position="861"/>
        <end position="885"/>
    </location>
</feature>
<feature type="transmembrane region" description="Helical" evidence="2">
    <location>
        <begin position="297"/>
        <end position="322"/>
    </location>
</feature>
<keyword evidence="2" id="KW-1133">Transmembrane helix</keyword>
<feature type="compositionally biased region" description="Low complexity" evidence="1">
    <location>
        <begin position="22"/>
        <end position="39"/>
    </location>
</feature>
<feature type="compositionally biased region" description="Pro residues" evidence="1">
    <location>
        <begin position="538"/>
        <end position="552"/>
    </location>
</feature>
<proteinExistence type="predicted"/>
<feature type="region of interest" description="Disordered" evidence="1">
    <location>
        <begin position="1"/>
        <end position="150"/>
    </location>
</feature>
<feature type="transmembrane region" description="Helical" evidence="2">
    <location>
        <begin position="253"/>
        <end position="277"/>
    </location>
</feature>
<feature type="transmembrane region" description="Helical" evidence="2">
    <location>
        <begin position="219"/>
        <end position="241"/>
    </location>
</feature>
<feature type="transmembrane region" description="Helical" evidence="2">
    <location>
        <begin position="192"/>
        <end position="213"/>
    </location>
</feature>
<evidence type="ECO:0000256" key="2">
    <source>
        <dbReference type="SAM" id="Phobius"/>
    </source>
</evidence>
<feature type="compositionally biased region" description="Polar residues" evidence="1">
    <location>
        <begin position="704"/>
        <end position="717"/>
    </location>
</feature>
<dbReference type="OrthoDB" id="549978at2759"/>
<feature type="region of interest" description="Disordered" evidence="1">
    <location>
        <begin position="676"/>
        <end position="752"/>
    </location>
</feature>
<evidence type="ECO:0000313" key="4">
    <source>
        <dbReference type="Proteomes" id="UP000612055"/>
    </source>
</evidence>
<sequence>MELSPGELAAGAGQPAPGGGAAQAQAHHTPSASAQAQQPMPQPIPQPMGAASHPSHQQQPQQHPQQQQQHPQQHPQQQQQGAYLHDMNTGGQPTVSTDAGAAPPTQTRFSFFRRRKGAAPAPSPGAPPQQPASQAFPGPHSRPMVQVMEPDPANLPPVDHQPVHEIIGSNWIFLAFVPYFVATALQDTHLQLGLIIACASAGGILIAGFMAKVLNWRKVFPYIAEVIMVIIYAVLLGVSYGKEAWKNEIQRTYNFIVHSALSGTFLLSMCVCHPAGYQHAQEGVHRLYMTAGEVHRAGMYATAVLVVSLVSSCLLYLVPVCLGVEDRHWNGWNLAFRLIYPPVATFVGLLAVRLLPPALLPNLAVVHGLNRKAPARLPPYLTDLMSLKPPSILDATMYQSTADAATKAREGAAMRGWGAGGPPGPPGGRTPRYAPAPNVPPYMASPPRAHAYHPVRPSYGSDGGYGPGMGPQAYGKGLSAPPGALIPGDQAAEAYAAGSGMQPHHALYTYYAAGPPSPPPLAVYAVYGDNNAQPYGGAPPGPYGGLPPPYGPGGPGAGPGGMGPANPLRPRMEPLVYGGNSRVTPVSPGMSPGAAAQGRIAAGYNPMGRRMGPYEQPVPPLNMANMVPPHDMAAGGPMPPYSYGPYGMVPGRPYASTGGAGPYGVNMPLGAMAGREGGGWGAAPPTPPRQQASGASVGLAPSVYGQQQPRYSGQSYNGPYGGRGQQGPQPGPALPGPRYGSDGGRGYGLGAEVGLPSRGGSVANSLAGSLRAPLGGYNRPPPAAAPPPPLLPQAGGGYGSGGGYGLDAEVRSGPATPTYSLPPPPVGVTAAPTAQMRGPGGGGGGGFGLAAEVGGGGPTSLGGSLRGPSPLGQQARGAPSRFGAAPAGGGGGYGLDAEVRGAY</sequence>
<organism evidence="3 4">
    <name type="scientific">Edaphochlamys debaryana</name>
    <dbReference type="NCBI Taxonomy" id="47281"/>
    <lineage>
        <taxon>Eukaryota</taxon>
        <taxon>Viridiplantae</taxon>
        <taxon>Chlorophyta</taxon>
        <taxon>core chlorophytes</taxon>
        <taxon>Chlorophyceae</taxon>
        <taxon>CS clade</taxon>
        <taxon>Chlamydomonadales</taxon>
        <taxon>Chlamydomonadales incertae sedis</taxon>
        <taxon>Edaphochlamys</taxon>
    </lineage>
</organism>
<keyword evidence="4" id="KW-1185">Reference proteome</keyword>
<feature type="region of interest" description="Disordered" evidence="1">
    <location>
        <begin position="538"/>
        <end position="561"/>
    </location>
</feature>